<feature type="domain" description="AB hydrolase-1" evidence="1">
    <location>
        <begin position="99"/>
        <end position="139"/>
    </location>
</feature>
<gene>
    <name evidence="2" type="ORF">DU002_05750</name>
</gene>
<dbReference type="RefSeq" id="WP_114337425.1">
    <property type="nucleotide sequence ID" value="NZ_QPID01000003.1"/>
</dbReference>
<keyword evidence="2" id="KW-0378">Hydrolase</keyword>
<proteinExistence type="predicted"/>
<dbReference type="InterPro" id="IPR029058">
    <property type="entry name" value="AB_hydrolase_fold"/>
</dbReference>
<name>A0A368NL32_9GAMM</name>
<keyword evidence="3" id="KW-1185">Reference proteome</keyword>
<evidence type="ECO:0000313" key="3">
    <source>
        <dbReference type="Proteomes" id="UP000252558"/>
    </source>
</evidence>
<accession>A0A368NL32</accession>
<dbReference type="OrthoDB" id="345573at2"/>
<protein>
    <submittedName>
        <fullName evidence="2">Alpha/beta hydrolase</fullName>
    </submittedName>
</protein>
<evidence type="ECO:0000313" key="2">
    <source>
        <dbReference type="EMBL" id="RCU50830.1"/>
    </source>
</evidence>
<comment type="caution">
    <text evidence="2">The sequence shown here is derived from an EMBL/GenBank/DDBJ whole genome shotgun (WGS) entry which is preliminary data.</text>
</comment>
<dbReference type="SUPFAM" id="SSF53474">
    <property type="entry name" value="alpha/beta-Hydrolases"/>
    <property type="match status" value="1"/>
</dbReference>
<dbReference type="Proteomes" id="UP000252558">
    <property type="component" value="Unassembled WGS sequence"/>
</dbReference>
<dbReference type="EMBL" id="QPID01000003">
    <property type="protein sequence ID" value="RCU50830.1"/>
    <property type="molecule type" value="Genomic_DNA"/>
</dbReference>
<evidence type="ECO:0000259" key="1">
    <source>
        <dbReference type="Pfam" id="PF00561"/>
    </source>
</evidence>
<dbReference type="AlphaFoldDB" id="A0A368NL32"/>
<dbReference type="Gene3D" id="3.40.50.1820">
    <property type="entry name" value="alpha/beta hydrolase"/>
    <property type="match status" value="1"/>
</dbReference>
<reference evidence="2 3" key="1">
    <citation type="submission" date="2018-07" db="EMBL/GenBank/DDBJ databases">
        <title>Corallincola holothuriorum sp. nov., a new facultative anaerobe isolated from sea cucumber Apostichopus japonicus.</title>
        <authorList>
            <person name="Xia H."/>
        </authorList>
    </citation>
    <scope>NUCLEOTIDE SEQUENCE [LARGE SCALE GENOMIC DNA]</scope>
    <source>
        <strain evidence="2 3">C4</strain>
    </source>
</reference>
<sequence length="231" mass="26299">MSSPLRAPRLLETLREGLCLFEFLALLISWPWLKRAHTKINKRRTILVIPGYTASDKTTWCLRLFLRQLGYRAEGWQQGRNHGRVEQLLPALEQRLLAISHRDGEAPVLLGWSLGGFLARELARTLPQHVSQVVTLGTPVIGGPKYTIVARHYRSWGYCLDELEQTIALRNQQAFSMPVIALYSRYDGIVHWRACLDQLTTTTHYPVTATHIGLVGSPWVFIKIARLLGDH</sequence>
<organism evidence="2 3">
    <name type="scientific">Corallincola holothuriorum</name>
    <dbReference type="NCBI Taxonomy" id="2282215"/>
    <lineage>
        <taxon>Bacteria</taxon>
        <taxon>Pseudomonadati</taxon>
        <taxon>Pseudomonadota</taxon>
        <taxon>Gammaproteobacteria</taxon>
        <taxon>Alteromonadales</taxon>
        <taxon>Psychromonadaceae</taxon>
        <taxon>Corallincola</taxon>
    </lineage>
</organism>
<dbReference type="InterPro" id="IPR000073">
    <property type="entry name" value="AB_hydrolase_1"/>
</dbReference>
<dbReference type="Pfam" id="PF00561">
    <property type="entry name" value="Abhydrolase_1"/>
    <property type="match status" value="1"/>
</dbReference>
<dbReference type="GO" id="GO:0016787">
    <property type="term" value="F:hydrolase activity"/>
    <property type="evidence" value="ECO:0007669"/>
    <property type="project" value="UniProtKB-KW"/>
</dbReference>